<feature type="transmembrane region" description="Helical" evidence="13">
    <location>
        <begin position="1337"/>
        <end position="1355"/>
    </location>
</feature>
<dbReference type="RefSeq" id="XP_031857040.1">
    <property type="nucleotide sequence ID" value="XM_032001149.1"/>
</dbReference>
<evidence type="ECO:0000256" key="5">
    <source>
        <dbReference type="ARBA" id="ARBA00022679"/>
    </source>
</evidence>
<proteinExistence type="predicted"/>
<evidence type="ECO:0000256" key="9">
    <source>
        <dbReference type="ARBA" id="ARBA00022786"/>
    </source>
</evidence>
<feature type="transmembrane region" description="Helical" evidence="13">
    <location>
        <begin position="738"/>
        <end position="759"/>
    </location>
</feature>
<feature type="transmembrane region" description="Helical" evidence="13">
    <location>
        <begin position="1031"/>
        <end position="1050"/>
    </location>
</feature>
<comment type="pathway">
    <text evidence="3">Protein modification; protein ubiquitination.</text>
</comment>
<evidence type="ECO:0000256" key="4">
    <source>
        <dbReference type="ARBA" id="ARBA00012483"/>
    </source>
</evidence>
<protein>
    <recommendedName>
        <fullName evidence="4">RING-type E3 ubiquitin transferase</fullName>
        <ecNumber evidence="4">2.3.2.27</ecNumber>
    </recommendedName>
</protein>
<name>A0A5E8C7N5_9ASCO</name>
<dbReference type="GO" id="GO:0005789">
    <property type="term" value="C:endoplasmic reticulum membrane"/>
    <property type="evidence" value="ECO:0007669"/>
    <property type="project" value="TreeGrafter"/>
</dbReference>
<feature type="transmembrane region" description="Helical" evidence="13">
    <location>
        <begin position="211"/>
        <end position="232"/>
    </location>
</feature>
<keyword evidence="5" id="KW-0808">Transferase</keyword>
<keyword evidence="12 13" id="KW-0472">Membrane</keyword>
<dbReference type="GO" id="GO:0008270">
    <property type="term" value="F:zinc ion binding"/>
    <property type="evidence" value="ECO:0007669"/>
    <property type="project" value="UniProtKB-KW"/>
</dbReference>
<dbReference type="Pfam" id="PF12906">
    <property type="entry name" value="RINGv"/>
    <property type="match status" value="1"/>
</dbReference>
<evidence type="ECO:0000256" key="8">
    <source>
        <dbReference type="ARBA" id="ARBA00022771"/>
    </source>
</evidence>
<evidence type="ECO:0000256" key="3">
    <source>
        <dbReference type="ARBA" id="ARBA00004906"/>
    </source>
</evidence>
<dbReference type="InterPro" id="IPR011016">
    <property type="entry name" value="Znf_RING-CH"/>
</dbReference>
<dbReference type="OrthoDB" id="1108038at2759"/>
<feature type="transmembrane region" description="Helical" evidence="13">
    <location>
        <begin position="990"/>
        <end position="1011"/>
    </location>
</feature>
<accession>A0A5E8C7N5</accession>
<feature type="transmembrane region" description="Helical" evidence="13">
    <location>
        <begin position="715"/>
        <end position="732"/>
    </location>
</feature>
<evidence type="ECO:0000313" key="15">
    <source>
        <dbReference type="EMBL" id="VVT58895.1"/>
    </source>
</evidence>
<evidence type="ECO:0000313" key="16">
    <source>
        <dbReference type="Proteomes" id="UP000398389"/>
    </source>
</evidence>
<keyword evidence="16" id="KW-1185">Reference proteome</keyword>
<dbReference type="PROSITE" id="PS51292">
    <property type="entry name" value="ZF_RING_CH"/>
    <property type="match status" value="1"/>
</dbReference>
<dbReference type="PANTHER" id="PTHR13145">
    <property type="entry name" value="SSM4 PROTEIN"/>
    <property type="match status" value="1"/>
</dbReference>
<evidence type="ECO:0000256" key="1">
    <source>
        <dbReference type="ARBA" id="ARBA00000900"/>
    </source>
</evidence>
<keyword evidence="7" id="KW-0479">Metal-binding</keyword>
<evidence type="ECO:0000256" key="13">
    <source>
        <dbReference type="SAM" id="Phobius"/>
    </source>
</evidence>
<sequence>MDHQHSSSHQNENDISTAVCRICRGENSESEPLFHPCKCSGSIKYVHQDCLKEWIEKSNKHMVCDLCNTKFKFSKVYKSDMPSKIPLDIITKNALSTLKHTLLSTIPKTLQTIFAIYLWLHVPIIIRQSLTLTLSFAHTLVINPKPRQFKQKPLTQDYARSVTYHWSQFFIDPRKIYHFFSKPSATTTTATTSTPTASTQDLLSPPDSLNFYLQGCALIFFFIVLYLAISMLRWAVQSEIERITENGTTLKNFLGIEEMEQQLLEEEKSKIKMQEAMLENRMNTELSIAAAAIARDHKNHTPLTINKPNSLRSTRNVFNDMFRRYFTDLAGLSTTKIMTSTSLAPLWRPVIYQYYVNRISEYNYMAALIKDPNEKFFPKSRLAALAAEKSNMTPEKLKQYQNLLQSLVDEKLQLRQTILFFRIAEAIIPPEKYKEYFKDYQEIVSNWNFFSDTFSYHDQIQETHLEQTPLDILITDVISYLDNRPTQKTQTVEALHHMQIIVRFKMTIKQMFIGAFTQQLKLNQQQQQQQQPDNTKGWPLFLRPGVLGAYELFQKSLLKSRKMFRENTLNALQELPIDNLIENYLTKDSSTDDGVINTNVDFDFYYKAFKEAVNGTTVYMSPKVKANILTTDPNEMPGFDDVYEQYGHEFRAQEEDFTDQLHNENENENVMNNIPGQFRPGDFVADDDFEADNLDLEDLRDIANFLSITGPLKALLFKFALTVALGFTINFIGIGVPYTFGSCCFVGIGFLVVGTIDLSISLGNKVADMILSRFFHILAGFVETKKDYYLALSARYWLESQNQARLGSFLWRFLYQAYAPYPHSFFYSVTYIFTGLATVIAIGSYIAYGSFRIAQNITNRRTEIAIIENLRIFGLLVKVVIITGIELFFFPMMCGLLISWALLPILPSITIADTMKFALDWPFISPFVFWGLGTLYMFQFAYYVSMCRGIMRPGVLYFVRDPNDPNIHPVGDIMERDIVSQLGKIGISGLIYTALILLCIGGVVWSFRYVLDFSFIPLTMDLSPELISPGIYLNLCIISIAPLLAISQYFKPVAIIRKLWTNIFGKACHALRLSSFILNKQVPIEQGSVHYGSFKAWFKNVKPDYSSPKKPEDLKTIPPDSAYFVPDGCFVRAPASDNAVVQLNNDLNHGQKDGKIKTKLFLVVTKDDERLDGLEDTDNDLKNYNIVYCPPHFRWKTAGFLSVIWLFGSLIVFSVTGLPIIIGQMQLRLLHQATTEQIQKNTLLCGIVGFPFAIMGITVIDQYSNIKAWELQVRARHGHIYRNYKNLAKLVFKYFALGLAYTVLVPSLQIWLIITVLVEPILVFTSYHALITMRFKLDIAFILYAVYLNLLVYALRSNQWVPILSNNIAKVLAPNPADGNLQGGPWSPNAFVPYKTFVSKLLMQFGVINALGWAVGKGAHYAMSSPLVPEVIQHSPVIPTLAQYPFVGIFALFCVVYCIVAVIMLARVLFNKFRDDEYLVGVQIENLNG</sequence>
<keyword evidence="8" id="KW-0863">Zinc-finger</keyword>
<evidence type="ECO:0000256" key="11">
    <source>
        <dbReference type="ARBA" id="ARBA00022989"/>
    </source>
</evidence>
<dbReference type="PANTHER" id="PTHR13145:SF0">
    <property type="entry name" value="E3 UBIQUITIN-PROTEIN LIGASE MARCHF6"/>
    <property type="match status" value="1"/>
</dbReference>
<evidence type="ECO:0000256" key="10">
    <source>
        <dbReference type="ARBA" id="ARBA00022833"/>
    </source>
</evidence>
<dbReference type="FunFam" id="3.30.40.10:FF:000287">
    <property type="entry name" value="RING finger membrane protein"/>
    <property type="match status" value="1"/>
</dbReference>
<evidence type="ECO:0000256" key="2">
    <source>
        <dbReference type="ARBA" id="ARBA00004141"/>
    </source>
</evidence>
<dbReference type="Proteomes" id="UP000398389">
    <property type="component" value="Unassembled WGS sequence"/>
</dbReference>
<feature type="transmembrane region" description="Helical" evidence="13">
    <location>
        <begin position="1200"/>
        <end position="1221"/>
    </location>
</feature>
<dbReference type="SMART" id="SM00744">
    <property type="entry name" value="RINGv"/>
    <property type="match status" value="1"/>
</dbReference>
<feature type="transmembrane region" description="Helical" evidence="13">
    <location>
        <begin position="1241"/>
        <end position="1266"/>
    </location>
</feature>
<dbReference type="CDD" id="cd16702">
    <property type="entry name" value="RING_CH-C4HC3_MARCH6"/>
    <property type="match status" value="1"/>
</dbReference>
<evidence type="ECO:0000256" key="6">
    <source>
        <dbReference type="ARBA" id="ARBA00022692"/>
    </source>
</evidence>
<comment type="subcellular location">
    <subcellularLocation>
        <location evidence="2">Membrane</location>
        <topology evidence="2">Multi-pass membrane protein</topology>
    </subcellularLocation>
</comment>
<feature type="transmembrane region" description="Helical" evidence="13">
    <location>
        <begin position="872"/>
        <end position="903"/>
    </location>
</feature>
<organism evidence="15 16">
    <name type="scientific">Magnusiomyces paraingens</name>
    <dbReference type="NCBI Taxonomy" id="2606893"/>
    <lineage>
        <taxon>Eukaryota</taxon>
        <taxon>Fungi</taxon>
        <taxon>Dikarya</taxon>
        <taxon>Ascomycota</taxon>
        <taxon>Saccharomycotina</taxon>
        <taxon>Dipodascomycetes</taxon>
        <taxon>Dipodascales</taxon>
        <taxon>Dipodascaceae</taxon>
        <taxon>Magnusiomyces</taxon>
    </lineage>
</organism>
<feature type="transmembrane region" description="Helical" evidence="13">
    <location>
        <begin position="923"/>
        <end position="944"/>
    </location>
</feature>
<dbReference type="EC" id="2.3.2.27" evidence="4"/>
<keyword evidence="11 13" id="KW-1133">Transmembrane helix</keyword>
<comment type="catalytic activity">
    <reaction evidence="1">
        <text>S-ubiquitinyl-[E2 ubiquitin-conjugating enzyme]-L-cysteine + [acceptor protein]-L-lysine = [E2 ubiquitin-conjugating enzyme]-L-cysteine + N(6)-ubiquitinyl-[acceptor protein]-L-lysine.</text>
        <dbReference type="EC" id="2.3.2.27"/>
    </reaction>
</comment>
<dbReference type="GO" id="GO:0036503">
    <property type="term" value="P:ERAD pathway"/>
    <property type="evidence" value="ECO:0007669"/>
    <property type="project" value="TreeGrafter"/>
</dbReference>
<keyword evidence="10" id="KW-0862">Zinc</keyword>
<reference evidence="15 16" key="1">
    <citation type="submission" date="2019-09" db="EMBL/GenBank/DDBJ databases">
        <authorList>
            <person name="Brejova B."/>
        </authorList>
    </citation>
    <scope>NUCLEOTIDE SEQUENCE [LARGE SCALE GENOMIC DNA]</scope>
</reference>
<dbReference type="InterPro" id="IPR013083">
    <property type="entry name" value="Znf_RING/FYVE/PHD"/>
</dbReference>
<evidence type="ECO:0000256" key="12">
    <source>
        <dbReference type="ARBA" id="ARBA00023136"/>
    </source>
</evidence>
<feature type="domain" description="RING-CH-type" evidence="14">
    <location>
        <begin position="12"/>
        <end position="74"/>
    </location>
</feature>
<dbReference type="GO" id="GO:0061630">
    <property type="term" value="F:ubiquitin protein ligase activity"/>
    <property type="evidence" value="ECO:0007669"/>
    <property type="project" value="UniProtKB-EC"/>
</dbReference>
<dbReference type="SUPFAM" id="SSF57850">
    <property type="entry name" value="RING/U-box"/>
    <property type="match status" value="1"/>
</dbReference>
<dbReference type="GeneID" id="43585249"/>
<feature type="transmembrane region" description="Helical" evidence="13">
    <location>
        <begin position="825"/>
        <end position="851"/>
    </location>
</feature>
<keyword evidence="6 13" id="KW-0812">Transmembrane</keyword>
<dbReference type="Gene3D" id="3.30.40.10">
    <property type="entry name" value="Zinc/RING finger domain, C3HC4 (zinc finger)"/>
    <property type="match status" value="1"/>
</dbReference>
<evidence type="ECO:0000256" key="7">
    <source>
        <dbReference type="ARBA" id="ARBA00022723"/>
    </source>
</evidence>
<feature type="transmembrane region" description="Helical" evidence="13">
    <location>
        <begin position="1446"/>
        <end position="1470"/>
    </location>
</feature>
<evidence type="ECO:0000259" key="14">
    <source>
        <dbReference type="PROSITE" id="PS51292"/>
    </source>
</evidence>
<gene>
    <name evidence="15" type="ORF">SAPINGB_P006438</name>
</gene>
<keyword evidence="9" id="KW-0833">Ubl conjugation pathway</keyword>
<dbReference type="EMBL" id="CABVLU010000005">
    <property type="protein sequence ID" value="VVT58895.1"/>
    <property type="molecule type" value="Genomic_DNA"/>
</dbReference>